<proteinExistence type="predicted"/>
<reference evidence="1 2" key="1">
    <citation type="submission" date="2017-07" db="EMBL/GenBank/DDBJ databases">
        <authorList>
            <person name="Sun Z.S."/>
            <person name="Albrecht U."/>
            <person name="Echele G."/>
            <person name="Lee C.C."/>
        </authorList>
    </citation>
    <scope>NUCLEOTIDE SEQUENCE [LARGE SCALE GENOMIC DNA]</scope>
    <source>
        <strain evidence="1 2">CGMCC 1.12672</strain>
    </source>
</reference>
<dbReference type="Proteomes" id="UP000219494">
    <property type="component" value="Unassembled WGS sequence"/>
</dbReference>
<protein>
    <submittedName>
        <fullName evidence="1">Uncharacterized protein</fullName>
    </submittedName>
</protein>
<organism evidence="1 2">
    <name type="scientific">Sphingomonas guangdongensis</name>
    <dbReference type="NCBI Taxonomy" id="1141890"/>
    <lineage>
        <taxon>Bacteria</taxon>
        <taxon>Pseudomonadati</taxon>
        <taxon>Pseudomonadota</taxon>
        <taxon>Alphaproteobacteria</taxon>
        <taxon>Sphingomonadales</taxon>
        <taxon>Sphingomonadaceae</taxon>
        <taxon>Sphingomonas</taxon>
    </lineage>
</organism>
<evidence type="ECO:0000313" key="1">
    <source>
        <dbReference type="EMBL" id="SOB86757.1"/>
    </source>
</evidence>
<dbReference type="EMBL" id="OBMI01000002">
    <property type="protein sequence ID" value="SOB86757.1"/>
    <property type="molecule type" value="Genomic_DNA"/>
</dbReference>
<evidence type="ECO:0000313" key="2">
    <source>
        <dbReference type="Proteomes" id="UP000219494"/>
    </source>
</evidence>
<dbReference type="AlphaFoldDB" id="A0A285R325"/>
<dbReference type="RefSeq" id="WP_179640942.1">
    <property type="nucleotide sequence ID" value="NZ_OBMI01000002.1"/>
</dbReference>
<gene>
    <name evidence="1" type="ORF">SAMN06297144_1866</name>
</gene>
<sequence>MFGRYCEIEALFRLTVMSGQSPTAATMTELRKMAELLGIAGLKSRLAKLSSTTTETKVSPFTIRPKA</sequence>
<keyword evidence="2" id="KW-1185">Reference proteome</keyword>
<name>A0A285R325_9SPHN</name>
<accession>A0A285R325</accession>